<evidence type="ECO:0000313" key="2">
    <source>
        <dbReference type="Proteomes" id="UP000447434"/>
    </source>
</evidence>
<keyword evidence="2" id="KW-1185">Reference proteome</keyword>
<evidence type="ECO:0000313" key="1">
    <source>
        <dbReference type="EMBL" id="KAE9603656.1"/>
    </source>
</evidence>
<dbReference type="AlphaFoldDB" id="A0A6A4PQS3"/>
<protein>
    <submittedName>
        <fullName evidence="1">Uncharacterized protein</fullName>
    </submittedName>
</protein>
<dbReference type="EMBL" id="WOCE01000011">
    <property type="protein sequence ID" value="KAE9603656.1"/>
    <property type="molecule type" value="Genomic_DNA"/>
</dbReference>
<name>A0A6A4PQS3_LUPAL</name>
<gene>
    <name evidence="1" type="ORF">Lalb_Chr11g0063221</name>
</gene>
<proteinExistence type="predicted"/>
<comment type="caution">
    <text evidence="1">The sequence shown here is derived from an EMBL/GenBank/DDBJ whole genome shotgun (WGS) entry which is preliminary data.</text>
</comment>
<organism evidence="1 2">
    <name type="scientific">Lupinus albus</name>
    <name type="common">White lupine</name>
    <name type="synonym">Lupinus termis</name>
    <dbReference type="NCBI Taxonomy" id="3870"/>
    <lineage>
        <taxon>Eukaryota</taxon>
        <taxon>Viridiplantae</taxon>
        <taxon>Streptophyta</taxon>
        <taxon>Embryophyta</taxon>
        <taxon>Tracheophyta</taxon>
        <taxon>Spermatophyta</taxon>
        <taxon>Magnoliopsida</taxon>
        <taxon>eudicotyledons</taxon>
        <taxon>Gunneridae</taxon>
        <taxon>Pentapetalae</taxon>
        <taxon>rosids</taxon>
        <taxon>fabids</taxon>
        <taxon>Fabales</taxon>
        <taxon>Fabaceae</taxon>
        <taxon>Papilionoideae</taxon>
        <taxon>50 kb inversion clade</taxon>
        <taxon>genistoids sensu lato</taxon>
        <taxon>core genistoids</taxon>
        <taxon>Genisteae</taxon>
        <taxon>Lupinus</taxon>
    </lineage>
</organism>
<reference evidence="2" key="1">
    <citation type="journal article" date="2020" name="Nat. Commun.">
        <title>Genome sequence of the cluster root forming white lupin.</title>
        <authorList>
            <person name="Hufnagel B."/>
            <person name="Marques A."/>
            <person name="Soriano A."/>
            <person name="Marques L."/>
            <person name="Divol F."/>
            <person name="Doumas P."/>
            <person name="Sallet E."/>
            <person name="Mancinotti D."/>
            <person name="Carrere S."/>
            <person name="Marande W."/>
            <person name="Arribat S."/>
            <person name="Keller J."/>
            <person name="Huneau C."/>
            <person name="Blein T."/>
            <person name="Aime D."/>
            <person name="Laguerre M."/>
            <person name="Taylor J."/>
            <person name="Schubert V."/>
            <person name="Nelson M."/>
            <person name="Geu-Flores F."/>
            <person name="Crespi M."/>
            <person name="Gallardo-Guerrero K."/>
            <person name="Delaux P.-M."/>
            <person name="Salse J."/>
            <person name="Berges H."/>
            <person name="Guyot R."/>
            <person name="Gouzy J."/>
            <person name="Peret B."/>
        </authorList>
    </citation>
    <scope>NUCLEOTIDE SEQUENCE [LARGE SCALE GENOMIC DNA]</scope>
    <source>
        <strain evidence="2">cv. Amiga</strain>
    </source>
</reference>
<sequence length="48" mass="5316">MVRSYSISYLGMPARQSGSSPIHIFGSIQDPTAMMHVPIMKENDIFSS</sequence>
<dbReference type="Proteomes" id="UP000447434">
    <property type="component" value="Chromosome 11"/>
</dbReference>
<accession>A0A6A4PQS3</accession>